<dbReference type="AlphaFoldDB" id="A0A437QSZ0"/>
<gene>
    <name evidence="3" type="ORF">EOE67_08930</name>
</gene>
<dbReference type="EMBL" id="SACS01000008">
    <property type="protein sequence ID" value="RVU37604.1"/>
    <property type="molecule type" value="Genomic_DNA"/>
</dbReference>
<evidence type="ECO:0000313" key="3">
    <source>
        <dbReference type="EMBL" id="RVU37604.1"/>
    </source>
</evidence>
<organism evidence="3 4">
    <name type="scientific">Rheinheimera riviphila</name>
    <dbReference type="NCBI Taxonomy" id="1834037"/>
    <lineage>
        <taxon>Bacteria</taxon>
        <taxon>Pseudomonadati</taxon>
        <taxon>Pseudomonadota</taxon>
        <taxon>Gammaproteobacteria</taxon>
        <taxon>Chromatiales</taxon>
        <taxon>Chromatiaceae</taxon>
        <taxon>Rheinheimera</taxon>
    </lineage>
</organism>
<accession>A0A437QSZ0</accession>
<dbReference type="SUPFAM" id="SSF56059">
    <property type="entry name" value="Glutathione synthetase ATP-binding domain-like"/>
    <property type="match status" value="1"/>
</dbReference>
<evidence type="ECO:0000256" key="1">
    <source>
        <dbReference type="PROSITE-ProRule" id="PRU00409"/>
    </source>
</evidence>
<dbReference type="OrthoDB" id="5372487at2"/>
<sequence>MMSAKIPVLVVGGSANALGVLRSLTHCELHLLCDSEQAPAWHSRWGQKHRSADTKAPTVVDELIQLAARFSGNKPVLLLTEEKTVVQVSAARERLAPFYHFVFCDAAMLLALQSKSGFQQLANEVGAAIPQGRILSQLADLALIDDLNYPCVFKPLEQNEAYSRQFKKAYKVSSAAEVASLYPAIAAVMPQMIVQEWLEGADSDIYFCLAYFDAKGQLLSSFTGRKLRSWPLQVGGTASCTAAPEAATELTEKTVKFCQAIGYVGQMGMEFKFDAQRGGFYMIEPTVGRTDYQHEIATLAGSNVLAAMVASLAGQSIAHATAPQHAFSKKVVWYDEIADANALANGGPNVLCLDYQRVAAVWRWSDPTPGLMSFWRRLKRKLS</sequence>
<name>A0A437QSZ0_9GAMM</name>
<dbReference type="GO" id="GO:0005524">
    <property type="term" value="F:ATP binding"/>
    <property type="evidence" value="ECO:0007669"/>
    <property type="project" value="UniProtKB-UniRule"/>
</dbReference>
<dbReference type="Gene3D" id="3.30.470.20">
    <property type="entry name" value="ATP-grasp fold, B domain"/>
    <property type="match status" value="1"/>
</dbReference>
<dbReference type="PROSITE" id="PS50975">
    <property type="entry name" value="ATP_GRASP"/>
    <property type="match status" value="1"/>
</dbReference>
<keyword evidence="1" id="KW-0547">Nucleotide-binding</keyword>
<feature type="domain" description="ATP-grasp" evidence="2">
    <location>
        <begin position="119"/>
        <end position="313"/>
    </location>
</feature>
<keyword evidence="1" id="KW-0067">ATP-binding</keyword>
<dbReference type="Proteomes" id="UP000283077">
    <property type="component" value="Unassembled WGS sequence"/>
</dbReference>
<keyword evidence="4" id="KW-1185">Reference proteome</keyword>
<dbReference type="GO" id="GO:0046872">
    <property type="term" value="F:metal ion binding"/>
    <property type="evidence" value="ECO:0007669"/>
    <property type="project" value="InterPro"/>
</dbReference>
<evidence type="ECO:0000259" key="2">
    <source>
        <dbReference type="PROSITE" id="PS50975"/>
    </source>
</evidence>
<comment type="caution">
    <text evidence="3">The sequence shown here is derived from an EMBL/GenBank/DDBJ whole genome shotgun (WGS) entry which is preliminary data.</text>
</comment>
<reference evidence="3 4" key="1">
    <citation type="submission" date="2019-01" db="EMBL/GenBank/DDBJ databases">
        <authorList>
            <person name="Chen W.-M."/>
        </authorList>
    </citation>
    <scope>NUCLEOTIDE SEQUENCE [LARGE SCALE GENOMIC DNA]</scope>
    <source>
        <strain evidence="3 4">KYPC3</strain>
    </source>
</reference>
<protein>
    <submittedName>
        <fullName evidence="3">FAD-dependent oxidoreductase</fullName>
    </submittedName>
</protein>
<evidence type="ECO:0000313" key="4">
    <source>
        <dbReference type="Proteomes" id="UP000283077"/>
    </source>
</evidence>
<dbReference type="InterPro" id="IPR011761">
    <property type="entry name" value="ATP-grasp"/>
</dbReference>
<proteinExistence type="predicted"/>